<dbReference type="Gene3D" id="2.120.10.30">
    <property type="entry name" value="TolB, C-terminal domain"/>
    <property type="match status" value="1"/>
</dbReference>
<dbReference type="InterPro" id="IPR011041">
    <property type="entry name" value="Quinoprot_gluc/sorb_DH_b-prop"/>
</dbReference>
<dbReference type="InterPro" id="IPR035986">
    <property type="entry name" value="PKD_dom_sf"/>
</dbReference>
<dbReference type="InterPro" id="IPR022409">
    <property type="entry name" value="PKD/Chitinase_dom"/>
</dbReference>
<feature type="chain" id="PRO_5046861224" evidence="2">
    <location>
        <begin position="30"/>
        <end position="1571"/>
    </location>
</feature>
<evidence type="ECO:0000256" key="2">
    <source>
        <dbReference type="SAM" id="SignalP"/>
    </source>
</evidence>
<dbReference type="Pfam" id="PF06283">
    <property type="entry name" value="ThuA"/>
    <property type="match status" value="1"/>
</dbReference>
<dbReference type="Gene3D" id="3.40.50.880">
    <property type="match status" value="1"/>
</dbReference>
<dbReference type="InterPro" id="IPR013320">
    <property type="entry name" value="ConA-like_dom_sf"/>
</dbReference>
<dbReference type="EMBL" id="JAFFZE010000012">
    <property type="protein sequence ID" value="MCT2584491.1"/>
    <property type="molecule type" value="Genomic_DNA"/>
</dbReference>
<dbReference type="Pfam" id="PF18911">
    <property type="entry name" value="PKD_4"/>
    <property type="match status" value="1"/>
</dbReference>
<dbReference type="InterPro" id="IPR029062">
    <property type="entry name" value="Class_I_gatase-like"/>
</dbReference>
<dbReference type="InterPro" id="IPR012938">
    <property type="entry name" value="Glc/Sorbosone_DH"/>
</dbReference>
<dbReference type="Proteomes" id="UP001156441">
    <property type="component" value="Unassembled WGS sequence"/>
</dbReference>
<comment type="caution">
    <text evidence="4">The sequence shown here is derived from an EMBL/GenBank/DDBJ whole genome shotgun (WGS) entry which is preliminary data.</text>
</comment>
<accession>A0ABT2J9N4</accession>
<dbReference type="InterPro" id="IPR005084">
    <property type="entry name" value="CBM6"/>
</dbReference>
<dbReference type="InterPro" id="IPR008979">
    <property type="entry name" value="Galactose-bd-like_sf"/>
</dbReference>
<organism evidence="4 5">
    <name type="scientific">Actinophytocola gossypii</name>
    <dbReference type="NCBI Taxonomy" id="2812003"/>
    <lineage>
        <taxon>Bacteria</taxon>
        <taxon>Bacillati</taxon>
        <taxon>Actinomycetota</taxon>
        <taxon>Actinomycetes</taxon>
        <taxon>Pseudonocardiales</taxon>
        <taxon>Pseudonocardiaceae</taxon>
    </lineage>
</organism>
<dbReference type="NCBIfam" id="NF047446">
    <property type="entry name" value="barrel_OmpL47"/>
    <property type="match status" value="2"/>
</dbReference>
<dbReference type="CDD" id="cd00146">
    <property type="entry name" value="PKD"/>
    <property type="match status" value="1"/>
</dbReference>
<gene>
    <name evidence="4" type="ORF">JT362_15305</name>
</gene>
<keyword evidence="2" id="KW-0732">Signal</keyword>
<dbReference type="Gene3D" id="2.60.120.200">
    <property type="match status" value="1"/>
</dbReference>
<dbReference type="PANTHER" id="PTHR40469:SF2">
    <property type="entry name" value="GALACTOSE-BINDING DOMAIN-LIKE SUPERFAMILY PROTEIN"/>
    <property type="match status" value="1"/>
</dbReference>
<dbReference type="InterPro" id="IPR058094">
    <property type="entry name" value="Ig-like_OmpL47-like"/>
</dbReference>
<proteinExistence type="predicted"/>
<dbReference type="SUPFAM" id="SSF49899">
    <property type="entry name" value="Concanavalin A-like lectins/glucanases"/>
    <property type="match status" value="1"/>
</dbReference>
<dbReference type="SUPFAM" id="SSF50952">
    <property type="entry name" value="Soluble quinoprotein glucose dehydrogenase"/>
    <property type="match status" value="1"/>
</dbReference>
<feature type="signal peptide" evidence="2">
    <location>
        <begin position="1"/>
        <end position="29"/>
    </location>
</feature>
<evidence type="ECO:0000313" key="4">
    <source>
        <dbReference type="EMBL" id="MCT2584491.1"/>
    </source>
</evidence>
<dbReference type="CDD" id="cd04084">
    <property type="entry name" value="CBM6_xylanase-like"/>
    <property type="match status" value="1"/>
</dbReference>
<evidence type="ECO:0000313" key="5">
    <source>
        <dbReference type="Proteomes" id="UP001156441"/>
    </source>
</evidence>
<dbReference type="SUPFAM" id="SSF49299">
    <property type="entry name" value="PKD domain"/>
    <property type="match status" value="1"/>
</dbReference>
<feature type="domain" description="PKD" evidence="3">
    <location>
        <begin position="771"/>
        <end position="852"/>
    </location>
</feature>
<dbReference type="Pfam" id="PF07995">
    <property type="entry name" value="GSDH"/>
    <property type="match status" value="1"/>
</dbReference>
<dbReference type="SUPFAM" id="SSF52317">
    <property type="entry name" value="Class I glutamine amidotransferase-like"/>
    <property type="match status" value="1"/>
</dbReference>
<evidence type="ECO:0000259" key="3">
    <source>
        <dbReference type="PROSITE" id="PS50093"/>
    </source>
</evidence>
<dbReference type="InterPro" id="IPR013783">
    <property type="entry name" value="Ig-like_fold"/>
</dbReference>
<dbReference type="RefSeq" id="WP_260191891.1">
    <property type="nucleotide sequence ID" value="NZ_JAFFZE010000012.1"/>
</dbReference>
<dbReference type="SUPFAM" id="SSF49785">
    <property type="entry name" value="Galactose-binding domain-like"/>
    <property type="match status" value="1"/>
</dbReference>
<dbReference type="Gene3D" id="2.60.40.10">
    <property type="entry name" value="Immunoglobulins"/>
    <property type="match status" value="1"/>
</dbReference>
<dbReference type="InterPro" id="IPR029010">
    <property type="entry name" value="ThuA-like"/>
</dbReference>
<dbReference type="PANTHER" id="PTHR40469">
    <property type="entry name" value="SECRETED GLYCOSYL HYDROLASE"/>
    <property type="match status" value="1"/>
</dbReference>
<dbReference type="SMART" id="SM00089">
    <property type="entry name" value="PKD"/>
    <property type="match status" value="1"/>
</dbReference>
<protein>
    <submittedName>
        <fullName evidence="4">ThuA domain-containing protein</fullName>
    </submittedName>
</protein>
<sequence>MRRLSLYLTFTVVAAFLAALLPGSAISSAQPPEDDYQVLFFHKTTGFRHDSIEAALTAVEDLGAEHGFTVTQTQDSSVFTDEGLGEFEAVVFYTDGENTLNTPQRTAFERYTQRGGGFVGLHSTSNTDKADWPWWRDLFGGAFFVNHPPIQSATVHVDDAEHPATAHFGSSFQWPDDEFYNFAANPRDAGVKVLLTVDEATYSGGQMGADHPVSWCSEYDGGRTFQTALGHSASHYADPGFRQHIGWAIDWAAGNTEADCGEPRTGIPTAAAFEKVALDDNTANPMKLDVAADGRVFYTELGGAVKVYHPDTQQISTAGQIPVYRGQENGLIGIALDPAFEQNDFLYLFYSDPASRTVDGIAGGVQHVSRFTLDPLTETIDLDSEVVLLEIPHQRVECCHSGGHLDFDAEGNLYISTGDDTNPFASGGFGPFDYRPGRQPWDAARSSGNAADLRGKILRINPIEDATGGDAPGVGSTYDVPGDNLFTSGEHDGLFPGGTYDPALGRPEIYVMGLRNPFTLDIDQETGVLTFGLVGPDANPAGGVDPDRGPRGYDYWAQVHEASNYGWPFCIVSDQPYRHYDFATGAVGEPYDCAGGPVNDSPNNTGIDRLPPVEQLPTVRYPYCDSQGGYSAPPPHPEVPCGPVAGGSAYGTGRAAYAGDTYHFDPEVTADGRFPEFFDGKPFVMEWERDFIATMDLDENGGYVDGSLSEQFHGFRFDDSLRLRKPHDMEFGPDGNLYLIEWGDEFNFGGGGVNPDSGLFRISYVKDGRTPTVHSSASPDNGQPPVEVSFSSEGTFDADGDAITFAWSFGDGVTSTEPNPTHVYTEAGVYTAQLVVTDSTGRAATSNLTITVGNTEPVVTIDLPAHGQVFEWGDEVPFRVTVTDAEDGSTADGTIDCAEVLVQQGVYHDTGGAVHVHQGPSQYGCEGTIVTDPESGHEGANVTTIITASYTDAGDHPDARPLTGGNSHLLRPATTEAEHFTESSGVTTGPGNDPLGGGETMRGGNGAWAAYDPVSLGGVDSLGLRVSALADTTVEIRRDAPDGPLLGTADVRASVAAERVPGQDGFGNAVRFNTGTALQYAELPTGVVGDLTGDFTIATWVNRAATGQDWSRIFDFGSGTGTNMFLTPNAGGTPGLRYAITAEGNCCEQQISHDQELPAGWHHVAVTLSGTTGTLWLDGTPVATNANMTLNPAELGETTQNWLIRSQYPDPYLDAALDEFHIFGSALDQAQIQALMAAPAGDGGDVGDVVAYDFDETGGTTLVDSSGQGNDGSIVLNPDVANWTDVTVDLQPSEGSTKLYLVFPGAEANVNWLHFDAESSVQVPTVSATVAPAEPDGQEGWYVTPVTVTLAADDADADIEYRVDAGEWAPYTGPVTLDQDGTHAVEYRATNEAGTSEPDVVEVAVDVTAPETVAVVDGDLDGDVYLGPATLMLAATDVASGGVETHYRLAGEADPVVYSGPVTLDPAAAHEVEYRSVDAAGNAEDWQRLTVVVADTTVIVGGVDSHVVNRTVSSGTTINDLILDEEPWSGRGAFLQHVNEVMRQLRAEDVITGREAGWIRRAAAHSGVGRN</sequence>
<dbReference type="PROSITE" id="PS50093">
    <property type="entry name" value="PKD"/>
    <property type="match status" value="1"/>
</dbReference>
<feature type="region of interest" description="Disordered" evidence="1">
    <location>
        <begin position="975"/>
        <end position="995"/>
    </location>
</feature>
<dbReference type="InterPro" id="IPR011042">
    <property type="entry name" value="6-blade_b-propeller_TolB-like"/>
</dbReference>
<keyword evidence="5" id="KW-1185">Reference proteome</keyword>
<dbReference type="Gene3D" id="2.60.120.260">
    <property type="entry name" value="Galactose-binding domain-like"/>
    <property type="match status" value="2"/>
</dbReference>
<dbReference type="Pfam" id="PF13385">
    <property type="entry name" value="Laminin_G_3"/>
    <property type="match status" value="1"/>
</dbReference>
<evidence type="ECO:0000256" key="1">
    <source>
        <dbReference type="SAM" id="MobiDB-lite"/>
    </source>
</evidence>
<dbReference type="InterPro" id="IPR000601">
    <property type="entry name" value="PKD_dom"/>
</dbReference>
<dbReference type="Pfam" id="PF03422">
    <property type="entry name" value="CBM_6"/>
    <property type="match status" value="1"/>
</dbReference>
<reference evidence="4 5" key="1">
    <citation type="submission" date="2021-02" db="EMBL/GenBank/DDBJ databases">
        <title>Actinophytocola xerophila sp. nov., isolated from soil of cotton cropping field.</title>
        <authorList>
            <person name="Huang R."/>
            <person name="Chen X."/>
            <person name="Ge X."/>
            <person name="Liu W."/>
        </authorList>
    </citation>
    <scope>NUCLEOTIDE SEQUENCE [LARGE SCALE GENOMIC DNA]</scope>
    <source>
        <strain evidence="4 5">S1-96</strain>
    </source>
</reference>
<name>A0ABT2J9N4_9PSEU</name>